<evidence type="ECO:0000256" key="4">
    <source>
        <dbReference type="ARBA" id="ARBA00022553"/>
    </source>
</evidence>
<keyword evidence="12" id="KW-0811">Translocation</keyword>
<feature type="region of interest" description="Disordered" evidence="17">
    <location>
        <begin position="957"/>
        <end position="977"/>
    </location>
</feature>
<comment type="function">
    <text evidence="14">Acts as a ribosome receptor and mediates interaction between the ribosome and the endoplasmic reticulum membrane.</text>
</comment>
<evidence type="ECO:0000256" key="12">
    <source>
        <dbReference type="ARBA" id="ARBA00023010"/>
    </source>
</evidence>
<feature type="coiled-coil region" evidence="16">
    <location>
        <begin position="444"/>
        <end position="521"/>
    </location>
</feature>
<evidence type="ECO:0000313" key="21">
    <source>
        <dbReference type="Proteomes" id="UP000242450"/>
    </source>
</evidence>
<keyword evidence="5 18" id="KW-0812">Transmembrane</keyword>
<feature type="region of interest" description="Disordered" evidence="17">
    <location>
        <begin position="128"/>
        <end position="152"/>
    </location>
</feature>
<dbReference type="FunFam" id="1.10.287.1490:FF:000010">
    <property type="entry name" value="Ribosome binding protein 1"/>
    <property type="match status" value="1"/>
</dbReference>
<evidence type="ECO:0000256" key="17">
    <source>
        <dbReference type="SAM" id="MobiDB-lite"/>
    </source>
</evidence>
<evidence type="ECO:0000256" key="14">
    <source>
        <dbReference type="ARBA" id="ARBA00053537"/>
    </source>
</evidence>
<organism evidence="20 21">
    <name type="scientific">Cervus elaphus hippelaphus</name>
    <name type="common">European red deer</name>
    <dbReference type="NCBI Taxonomy" id="46360"/>
    <lineage>
        <taxon>Eukaryota</taxon>
        <taxon>Metazoa</taxon>
        <taxon>Chordata</taxon>
        <taxon>Craniata</taxon>
        <taxon>Vertebrata</taxon>
        <taxon>Euteleostomi</taxon>
        <taxon>Mammalia</taxon>
        <taxon>Eutheria</taxon>
        <taxon>Laurasiatheria</taxon>
        <taxon>Artiodactyla</taxon>
        <taxon>Ruminantia</taxon>
        <taxon>Pecora</taxon>
        <taxon>Cervidae</taxon>
        <taxon>Cervinae</taxon>
        <taxon>Cervus</taxon>
    </lineage>
</organism>
<keyword evidence="9" id="KW-0653">Protein transport</keyword>
<dbReference type="PANTHER" id="PTHR18939">
    <property type="entry name" value="RIBOSOME BINDING PROTEIN-1"/>
    <property type="match status" value="1"/>
</dbReference>
<feature type="coiled-coil region" evidence="16">
    <location>
        <begin position="982"/>
        <end position="1023"/>
    </location>
</feature>
<evidence type="ECO:0000256" key="16">
    <source>
        <dbReference type="SAM" id="Coils"/>
    </source>
</evidence>
<dbReference type="GO" id="GO:0015031">
    <property type="term" value="P:protein transport"/>
    <property type="evidence" value="ECO:0007669"/>
    <property type="project" value="UniProtKB-KW"/>
</dbReference>
<feature type="domain" description="Ribosome receptor lysine/proline rich" evidence="19">
    <location>
        <begin position="33"/>
        <end position="167"/>
    </location>
</feature>
<name>A0A212CBD3_CEREH</name>
<dbReference type="Pfam" id="PF05104">
    <property type="entry name" value="Rib_recp_KP_reg"/>
    <property type="match status" value="1"/>
</dbReference>
<evidence type="ECO:0000256" key="3">
    <source>
        <dbReference type="ARBA" id="ARBA00022499"/>
    </source>
</evidence>
<dbReference type="EMBL" id="MKHE01000023">
    <property type="protein sequence ID" value="OWK03154.1"/>
    <property type="molecule type" value="Genomic_DNA"/>
</dbReference>
<accession>A0A212CBD3</accession>
<proteinExistence type="predicted"/>
<feature type="compositionally biased region" description="Basic residues" evidence="17">
    <location>
        <begin position="53"/>
        <end position="63"/>
    </location>
</feature>
<evidence type="ECO:0000256" key="1">
    <source>
        <dbReference type="ARBA" id="ARBA00004643"/>
    </source>
</evidence>
<feature type="coiled-coil region" evidence="16">
    <location>
        <begin position="760"/>
        <end position="896"/>
    </location>
</feature>
<keyword evidence="13 18" id="KW-0472">Membrane</keyword>
<evidence type="ECO:0000259" key="19">
    <source>
        <dbReference type="Pfam" id="PF05104"/>
    </source>
</evidence>
<keyword evidence="2" id="KW-0813">Transport</keyword>
<keyword evidence="8" id="KW-0832">Ubl conjugation</keyword>
<feature type="region of interest" description="Disordered" evidence="17">
    <location>
        <begin position="1066"/>
        <end position="1097"/>
    </location>
</feature>
<feature type="compositionally biased region" description="Basic and acidic residues" evidence="17">
    <location>
        <begin position="550"/>
        <end position="559"/>
    </location>
</feature>
<keyword evidence="7" id="KW-0256">Endoplasmic reticulum</keyword>
<evidence type="ECO:0000256" key="2">
    <source>
        <dbReference type="ARBA" id="ARBA00022448"/>
    </source>
</evidence>
<evidence type="ECO:0000256" key="11">
    <source>
        <dbReference type="ARBA" id="ARBA00022990"/>
    </source>
</evidence>
<keyword evidence="11" id="KW-0007">Acetylation</keyword>
<evidence type="ECO:0000256" key="8">
    <source>
        <dbReference type="ARBA" id="ARBA00022843"/>
    </source>
</evidence>
<dbReference type="PANTHER" id="PTHR18939:SF4">
    <property type="entry name" value="RIBOSOME-BINDING PROTEIN 1"/>
    <property type="match status" value="1"/>
</dbReference>
<evidence type="ECO:0000256" key="7">
    <source>
        <dbReference type="ARBA" id="ARBA00022824"/>
    </source>
</evidence>
<dbReference type="Proteomes" id="UP000242450">
    <property type="component" value="Chromosome 23"/>
</dbReference>
<comment type="subcellular location">
    <subcellularLocation>
        <location evidence="1">Endoplasmic reticulum membrane</location>
        <topology evidence="1">Single-pass type III membrane protein</topology>
    </subcellularLocation>
</comment>
<feature type="region of interest" description="Disordered" evidence="17">
    <location>
        <begin position="47"/>
        <end position="92"/>
    </location>
</feature>
<keyword evidence="16" id="KW-0175">Coiled coil</keyword>
<evidence type="ECO:0000256" key="18">
    <source>
        <dbReference type="SAM" id="Phobius"/>
    </source>
</evidence>
<feature type="transmembrane region" description="Helical" evidence="18">
    <location>
        <begin position="9"/>
        <end position="28"/>
    </location>
</feature>
<evidence type="ECO:0000256" key="13">
    <source>
        <dbReference type="ARBA" id="ARBA00023136"/>
    </source>
</evidence>
<dbReference type="InterPro" id="IPR007794">
    <property type="entry name" value="Rib_rcpt_KP"/>
</dbReference>
<dbReference type="AlphaFoldDB" id="A0A212CBD3"/>
<evidence type="ECO:0000256" key="15">
    <source>
        <dbReference type="ARBA" id="ARBA00069514"/>
    </source>
</evidence>
<protein>
    <recommendedName>
        <fullName evidence="15">Ribosome-binding protein 1</fullName>
    </recommendedName>
</protein>
<feature type="compositionally biased region" description="Basic and acidic residues" evidence="17">
    <location>
        <begin position="1069"/>
        <end position="1091"/>
    </location>
</feature>
<reference evidence="20 21" key="1">
    <citation type="journal article" date="2018" name="Mol. Genet. Genomics">
        <title>The red deer Cervus elaphus genome CerEla1.0: sequencing, annotating, genes, and chromosomes.</title>
        <authorList>
            <person name="Bana N.A."/>
            <person name="Nyiri A."/>
            <person name="Nagy J."/>
            <person name="Frank K."/>
            <person name="Nagy T."/>
            <person name="Steger V."/>
            <person name="Schiller M."/>
            <person name="Lakatos P."/>
            <person name="Sugar L."/>
            <person name="Horn P."/>
            <person name="Barta E."/>
            <person name="Orosz L."/>
        </authorList>
    </citation>
    <scope>NUCLEOTIDE SEQUENCE [LARGE SCALE GENOMIC DNA]</scope>
    <source>
        <strain evidence="20">Hungarian</strain>
    </source>
</reference>
<gene>
    <name evidence="20" type="ORF">Celaphus_00007572</name>
</gene>
<feature type="compositionally biased region" description="Polar residues" evidence="17">
    <location>
        <begin position="560"/>
        <end position="575"/>
    </location>
</feature>
<sequence length="1097" mass="120611">MDIYDTQTLGVVVFGGFMVVSAIGIFLVSTFSMKETSYEEALANQRKEMAKTNHQKVEKKKKEKTVEKKGKTKKKEEKPNGKIPDHEPTPGVTILPRDPVWAPAVAVAPTPVQSPVVTAPVATVPAMPQEKLASSPKDKKKKEKKVAKVEPAVSSVVNSIQVLASKAAILEAAPKEGKNADMVQSQEAPKQEAPAKKKSGSKKKGEPGDSGAGKTTLGGGTLGLGRHLGPPLSPGDSGAGPPDANGTLHLPYKTLVSAVGSTVLSEGEAQRLMEILADRAGIVQDTWHKATQKGDPVVILKRQLEEKEKLLATEQEDAAVAKSKLRELNKELAAEKAKAAAGEAKVKKQLVAREQEITAVQARMQASYREHVKEVQQLQGKEVGRTQQNKGPEIRTVPAEDLASSGLRTRSLALSPLPPRGGGGCAKGIRTLQEQLENGPSAQLARLQQENSILRDALNQATSQVESKQNAELAKLRQELGKVSKELVEKSEAARQEEQQRKALEAKAAAVEKQVLQLQTSHKESEEALQKRLDEVSRELCRTQSSHASLRADAEKAREQQQQMAELHSKLQSSEAEVRGKCEELRGLHGQLDEARAQNSQLTERIRSIEALLEASQARDTQASRVEADQQQARLMELESQVWCLEKEATELRESVEQQKAKNNDLREKNWKAMEALASAEKSCEEKLRSLTQAKEESEKQLSLTEAQTKEALLALLPGLPTPTHQSYTEWLQELKESACLELPKRPHTSPEPSDLAAKLREAEETQSGLQAECDQYRSILAETEAMLKALQKSVEEEEQVWKARVSTTEEELRESRVTVKHLEEVVEKLKGELESSDQVREHTWHLEAELEKHMAAASAECQNYAQEVAGLRQLLLESQSQLDVAKSEAQKQSDELALSCMYHIPQESLGSMPLALQGRGCRECLRSSWGAACIQPCLSTDPASLFQVRQQLSEMKSHVEDGDAAEAPRAEQDPAELKTQLERTEALLGDEQARRQKLTAEFEEAQLAASQLQAELEKLRCTSALGSSEAEEAAQLKERLEKEKKLTGDLGRAATKLQELLKTTQEQLAKEKDTVQKLQERLDRPEDGSSKEGTSV</sequence>
<dbReference type="InterPro" id="IPR040248">
    <property type="entry name" value="RRBP1"/>
</dbReference>
<keyword evidence="10 18" id="KW-1133">Transmembrane helix</keyword>
<keyword evidence="21" id="KW-1185">Reference proteome</keyword>
<evidence type="ECO:0000256" key="6">
    <source>
        <dbReference type="ARBA" id="ARBA00022737"/>
    </source>
</evidence>
<feature type="compositionally biased region" description="Gly residues" evidence="17">
    <location>
        <begin position="208"/>
        <end position="223"/>
    </location>
</feature>
<feature type="coiled-coil region" evidence="16">
    <location>
        <begin position="297"/>
        <end position="345"/>
    </location>
</feature>
<keyword evidence="3" id="KW-1017">Isopeptide bond</keyword>
<evidence type="ECO:0000256" key="9">
    <source>
        <dbReference type="ARBA" id="ARBA00022927"/>
    </source>
</evidence>
<dbReference type="Gene3D" id="1.10.287.1490">
    <property type="match status" value="1"/>
</dbReference>
<comment type="caution">
    <text evidence="20">The sequence shown here is derived from an EMBL/GenBank/DDBJ whole genome shotgun (WGS) entry which is preliminary data.</text>
</comment>
<dbReference type="GO" id="GO:0005789">
    <property type="term" value="C:endoplasmic reticulum membrane"/>
    <property type="evidence" value="ECO:0007669"/>
    <property type="project" value="UniProtKB-SubCell"/>
</dbReference>
<evidence type="ECO:0000256" key="5">
    <source>
        <dbReference type="ARBA" id="ARBA00022692"/>
    </source>
</evidence>
<keyword evidence="6" id="KW-0677">Repeat</keyword>
<evidence type="ECO:0000256" key="10">
    <source>
        <dbReference type="ARBA" id="ARBA00022989"/>
    </source>
</evidence>
<dbReference type="OrthoDB" id="6410656at2759"/>
<keyword evidence="4" id="KW-0597">Phosphoprotein</keyword>
<feature type="region of interest" description="Disordered" evidence="17">
    <location>
        <begin position="176"/>
        <end position="247"/>
    </location>
</feature>
<evidence type="ECO:0000313" key="20">
    <source>
        <dbReference type="EMBL" id="OWK03154.1"/>
    </source>
</evidence>
<feature type="region of interest" description="Disordered" evidence="17">
    <location>
        <begin position="544"/>
        <end position="575"/>
    </location>
</feature>
<feature type="compositionally biased region" description="Basic and acidic residues" evidence="17">
    <location>
        <begin position="64"/>
        <end position="88"/>
    </location>
</feature>